<dbReference type="RefSeq" id="WP_307344061.1">
    <property type="nucleotide sequence ID" value="NZ_JAUSUD010000017.1"/>
</dbReference>
<protein>
    <recommendedName>
        <fullName evidence="2">DUF4352 domain-containing protein</fullName>
    </recommendedName>
</protein>
<evidence type="ECO:0000313" key="3">
    <source>
        <dbReference type="EMBL" id="MDQ0232066.1"/>
    </source>
</evidence>
<name>A0ABT9ZIF9_9BACI</name>
<feature type="signal peptide" evidence="1">
    <location>
        <begin position="1"/>
        <end position="19"/>
    </location>
</feature>
<dbReference type="Pfam" id="PF11611">
    <property type="entry name" value="DUF4352"/>
    <property type="match status" value="1"/>
</dbReference>
<dbReference type="Proteomes" id="UP001234495">
    <property type="component" value="Unassembled WGS sequence"/>
</dbReference>
<evidence type="ECO:0000256" key="1">
    <source>
        <dbReference type="SAM" id="SignalP"/>
    </source>
</evidence>
<dbReference type="EMBL" id="JAUSUD010000017">
    <property type="protein sequence ID" value="MDQ0232066.1"/>
    <property type="molecule type" value="Genomic_DNA"/>
</dbReference>
<keyword evidence="4" id="KW-1185">Reference proteome</keyword>
<organism evidence="3 4">
    <name type="scientific">Metabacillus malikii</name>
    <dbReference type="NCBI Taxonomy" id="1504265"/>
    <lineage>
        <taxon>Bacteria</taxon>
        <taxon>Bacillati</taxon>
        <taxon>Bacillota</taxon>
        <taxon>Bacilli</taxon>
        <taxon>Bacillales</taxon>
        <taxon>Bacillaceae</taxon>
        <taxon>Metabacillus</taxon>
    </lineage>
</organism>
<dbReference type="PROSITE" id="PS51257">
    <property type="entry name" value="PROKAR_LIPOPROTEIN"/>
    <property type="match status" value="1"/>
</dbReference>
<sequence length="193" mass="21607">MKKLSVLAILLLAFLAACSSNEEGTTKKADTTTKEVTTEETGVQKESKEVTIDKPFNVITSINPEKATELKMTVSNFEIVQGKSTVQEDNDKYDYAQFDVAIENIGEIEALETVVANYSFKFYNENGVEIEENNYIEQNLQGMTYNEASVRPGGKNEGTIIIPIPKGSEPAEMVYLSNWMSIMGSHEYYFKLK</sequence>
<proteinExistence type="predicted"/>
<keyword evidence="1" id="KW-0732">Signal</keyword>
<evidence type="ECO:0000259" key="2">
    <source>
        <dbReference type="Pfam" id="PF11611"/>
    </source>
</evidence>
<feature type="domain" description="DUF4352" evidence="2">
    <location>
        <begin position="66"/>
        <end position="177"/>
    </location>
</feature>
<dbReference type="InterPro" id="IPR029051">
    <property type="entry name" value="DUF4352"/>
</dbReference>
<evidence type="ECO:0000313" key="4">
    <source>
        <dbReference type="Proteomes" id="UP001234495"/>
    </source>
</evidence>
<accession>A0ABT9ZIF9</accession>
<reference evidence="3 4" key="1">
    <citation type="submission" date="2023-07" db="EMBL/GenBank/DDBJ databases">
        <title>Genomic Encyclopedia of Type Strains, Phase IV (KMG-IV): sequencing the most valuable type-strain genomes for metagenomic binning, comparative biology and taxonomic classification.</title>
        <authorList>
            <person name="Goeker M."/>
        </authorList>
    </citation>
    <scope>NUCLEOTIDE SEQUENCE [LARGE SCALE GENOMIC DNA]</scope>
    <source>
        <strain evidence="3 4">DSM 29005</strain>
    </source>
</reference>
<comment type="caution">
    <text evidence="3">The sequence shown here is derived from an EMBL/GenBank/DDBJ whole genome shotgun (WGS) entry which is preliminary data.</text>
</comment>
<feature type="chain" id="PRO_5047257445" description="DUF4352 domain-containing protein" evidence="1">
    <location>
        <begin position="20"/>
        <end position="193"/>
    </location>
</feature>
<gene>
    <name evidence="3" type="ORF">J2S19_003351</name>
</gene>